<evidence type="ECO:0000313" key="3">
    <source>
        <dbReference type="Proteomes" id="UP000077266"/>
    </source>
</evidence>
<organism evidence="2 3">
    <name type="scientific">Exidia glandulosa HHB12029</name>
    <dbReference type="NCBI Taxonomy" id="1314781"/>
    <lineage>
        <taxon>Eukaryota</taxon>
        <taxon>Fungi</taxon>
        <taxon>Dikarya</taxon>
        <taxon>Basidiomycota</taxon>
        <taxon>Agaricomycotina</taxon>
        <taxon>Agaricomycetes</taxon>
        <taxon>Auriculariales</taxon>
        <taxon>Exidiaceae</taxon>
        <taxon>Exidia</taxon>
    </lineage>
</organism>
<reference evidence="2 3" key="1">
    <citation type="journal article" date="2016" name="Mol. Biol. Evol.">
        <title>Comparative Genomics of Early-Diverging Mushroom-Forming Fungi Provides Insights into the Origins of Lignocellulose Decay Capabilities.</title>
        <authorList>
            <person name="Nagy L.G."/>
            <person name="Riley R."/>
            <person name="Tritt A."/>
            <person name="Adam C."/>
            <person name="Daum C."/>
            <person name="Floudas D."/>
            <person name="Sun H."/>
            <person name="Yadav J.S."/>
            <person name="Pangilinan J."/>
            <person name="Larsson K.H."/>
            <person name="Matsuura K."/>
            <person name="Barry K."/>
            <person name="Labutti K."/>
            <person name="Kuo R."/>
            <person name="Ohm R.A."/>
            <person name="Bhattacharya S.S."/>
            <person name="Shirouzu T."/>
            <person name="Yoshinaga Y."/>
            <person name="Martin F.M."/>
            <person name="Grigoriev I.V."/>
            <person name="Hibbett D.S."/>
        </authorList>
    </citation>
    <scope>NUCLEOTIDE SEQUENCE [LARGE SCALE GENOMIC DNA]</scope>
    <source>
        <strain evidence="2 3">HHB12029</strain>
    </source>
</reference>
<sequence>AGHVSADPTQPPTPRWPVNRLEVVMPQCQRCVKARISCIPVPNRAACAYCKRLHKRCSLVGALGVRPQPGDVADNGESLTDPDTDEGDEIVADDFATDYSNVDETLRRPAPSEDPSDALWAALRRFDRKLDAVAERFDDLFHYLTSPDELRPRVRKGTRPAARDRSPLRVLNSRRRALPGHEQIPPDERIAEWRANGRRERSVEAEIPVAGPSNLERIASIERELKAPAEDPAAAARLHKSLNNDDRPRSDAEEQEEDNDFDEEEAPDSVVPGSVEGEESFSPHDPKGKRRAW</sequence>
<name>A0A165B966_EXIGL</name>
<proteinExistence type="predicted"/>
<gene>
    <name evidence="2" type="ORF">EXIGLDRAFT_781432</name>
</gene>
<dbReference type="InParanoid" id="A0A165B966"/>
<evidence type="ECO:0000256" key="1">
    <source>
        <dbReference type="SAM" id="MobiDB-lite"/>
    </source>
</evidence>
<feature type="region of interest" description="Disordered" evidence="1">
    <location>
        <begin position="222"/>
        <end position="293"/>
    </location>
</feature>
<keyword evidence="3" id="KW-1185">Reference proteome</keyword>
<dbReference type="EMBL" id="KV426522">
    <property type="protein sequence ID" value="KZV80110.1"/>
    <property type="molecule type" value="Genomic_DNA"/>
</dbReference>
<dbReference type="AlphaFoldDB" id="A0A165B966"/>
<evidence type="ECO:0008006" key="4">
    <source>
        <dbReference type="Google" id="ProtNLM"/>
    </source>
</evidence>
<dbReference type="Proteomes" id="UP000077266">
    <property type="component" value="Unassembled WGS sequence"/>
</dbReference>
<feature type="compositionally biased region" description="Acidic residues" evidence="1">
    <location>
        <begin position="253"/>
        <end position="267"/>
    </location>
</feature>
<accession>A0A165B966</accession>
<feature type="region of interest" description="Disordered" evidence="1">
    <location>
        <begin position="152"/>
        <end position="192"/>
    </location>
</feature>
<feature type="compositionally biased region" description="Basic and acidic residues" evidence="1">
    <location>
        <begin position="242"/>
        <end position="252"/>
    </location>
</feature>
<evidence type="ECO:0000313" key="2">
    <source>
        <dbReference type="EMBL" id="KZV80110.1"/>
    </source>
</evidence>
<protein>
    <recommendedName>
        <fullName evidence="4">Zn(2)-C6 fungal-type domain-containing protein</fullName>
    </recommendedName>
</protein>
<feature type="non-terminal residue" evidence="2">
    <location>
        <position position="1"/>
    </location>
</feature>